<feature type="domain" description="POTRA" evidence="1">
    <location>
        <begin position="24"/>
        <end position="94"/>
    </location>
</feature>
<dbReference type="AlphaFoldDB" id="B8E014"/>
<evidence type="ECO:0000313" key="2">
    <source>
        <dbReference type="EMBL" id="ACK42097.1"/>
    </source>
</evidence>
<dbReference type="eggNOG" id="COG0729">
    <property type="taxonomic scope" value="Bacteria"/>
</dbReference>
<dbReference type="HOGENOM" id="CLU_559890_0_0_0"/>
<dbReference type="Gene3D" id="3.10.20.310">
    <property type="entry name" value="membrane protein fhac"/>
    <property type="match status" value="2"/>
</dbReference>
<feature type="domain" description="POTRA" evidence="1">
    <location>
        <begin position="96"/>
        <end position="165"/>
    </location>
</feature>
<evidence type="ECO:0000259" key="1">
    <source>
        <dbReference type="Pfam" id="PF07244"/>
    </source>
</evidence>
<organism evidence="2 3">
    <name type="scientific">Dictyoglomus turgidum (strain DSM 6724 / Z-1310)</name>
    <dbReference type="NCBI Taxonomy" id="515635"/>
    <lineage>
        <taxon>Bacteria</taxon>
        <taxon>Pseudomonadati</taxon>
        <taxon>Dictyoglomota</taxon>
        <taxon>Dictyoglomia</taxon>
        <taxon>Dictyoglomales</taxon>
        <taxon>Dictyoglomaceae</taxon>
        <taxon>Dictyoglomus</taxon>
    </lineage>
</organism>
<accession>B8E014</accession>
<dbReference type="EMBL" id="CP001251">
    <property type="protein sequence ID" value="ACK42097.1"/>
    <property type="molecule type" value="Genomic_DNA"/>
</dbReference>
<name>B8E014_DICTD</name>
<proteinExistence type="predicted"/>
<sequence length="487" mass="56418">MRKIIAFLIVSIILLGVMYGEENYLIQGIVFDGVKNVPYDILQNTLNIKVFSSYSKDYIEREVQKLKNTGYFRALTYELVKRDVGYELVIHVEELPVISKIIFPDTKLIPIEEIKGILYSKERGFFSEEKAKEDCDKIEKYYIKKGFVLAQSPEYSFKDNILTFNWKELPPIGRIEIKAKGYWEEPLIRNFLKLRIGEYLDMRKIEELNDFFYKKNIKIKVEPEWKIEDENTVLYLNVVYLSPREVSLSYNYNKSIDLKMGYFLGSIGYLETSLSSDLQGNLDYGINLQSYYFDLDINNKGYSIALKRLMSKTNNIEAELGYKGSFVLNDKALFIYFTQDLTKTYKGIPESGRYIRLGLDFHGGGSSYNFSILSFEGKYYLSLGEGLDRKIIGVEGEIGYSFGDLPDGGYLGVRLLYIMPLEYHTYLSLKIGGDSNFSSLSSFSELNFNILGGFCWYSINEPVEYLMNLESDFVRVLNLKLETKIKF</sequence>
<dbReference type="RefSeq" id="WP_012583181.1">
    <property type="nucleotide sequence ID" value="NC_011661.1"/>
</dbReference>
<dbReference type="Proteomes" id="UP000007719">
    <property type="component" value="Chromosome"/>
</dbReference>
<dbReference type="GO" id="GO:0019867">
    <property type="term" value="C:outer membrane"/>
    <property type="evidence" value="ECO:0007669"/>
    <property type="project" value="InterPro"/>
</dbReference>
<dbReference type="Pfam" id="PF07244">
    <property type="entry name" value="POTRA"/>
    <property type="match status" value="2"/>
</dbReference>
<protein>
    <submittedName>
        <fullName evidence="2">Surface antigen variable number repeat protein</fullName>
    </submittedName>
</protein>
<keyword evidence="3" id="KW-1185">Reference proteome</keyword>
<dbReference type="STRING" id="515635.Dtur_0816"/>
<dbReference type="eggNOG" id="COG4775">
    <property type="taxonomic scope" value="Bacteria"/>
</dbReference>
<evidence type="ECO:0000313" key="3">
    <source>
        <dbReference type="Proteomes" id="UP000007719"/>
    </source>
</evidence>
<gene>
    <name evidence="2" type="ordered locus">Dtur_0816</name>
</gene>
<dbReference type="InterPro" id="IPR010827">
    <property type="entry name" value="BamA/TamA_POTRA"/>
</dbReference>
<reference evidence="3" key="1">
    <citation type="journal article" date="2016" name="Front. Microbiol.">
        <title>The complete genome sequence of hyperthermophile Dictyoglomus turgidum DSM 6724 reveals a specialized carbohydrate fermentor.</title>
        <authorList>
            <person name="Brumm P.J."/>
            <person name="Gowda K."/>
            <person name="Robb F.T."/>
            <person name="Mead D.A."/>
        </authorList>
    </citation>
    <scope>NUCLEOTIDE SEQUENCE [LARGE SCALE GENOMIC DNA]</scope>
    <source>
        <strain evidence="3">DSM 6724 / Z-1310</strain>
    </source>
</reference>
<dbReference type="OrthoDB" id="9814607at2"/>
<dbReference type="KEGG" id="dtu:Dtur_0816"/>
<dbReference type="EnsemblBacteria" id="ACK42097">
    <property type="protein sequence ID" value="ACK42097"/>
    <property type="gene ID" value="Dtur_0816"/>
</dbReference>
<dbReference type="InParanoid" id="B8E014"/>